<dbReference type="EMBL" id="AVOT02020718">
    <property type="protein sequence ID" value="MBW0509069.1"/>
    <property type="molecule type" value="Genomic_DNA"/>
</dbReference>
<feature type="compositionally biased region" description="Low complexity" evidence="1">
    <location>
        <begin position="1"/>
        <end position="25"/>
    </location>
</feature>
<evidence type="ECO:0000256" key="1">
    <source>
        <dbReference type="SAM" id="MobiDB-lite"/>
    </source>
</evidence>
<name>A0A9Q3DTM8_9BASI</name>
<gene>
    <name evidence="2" type="ORF">O181_048784</name>
</gene>
<dbReference type="AlphaFoldDB" id="A0A9Q3DTM8"/>
<protein>
    <submittedName>
        <fullName evidence="2">Uncharacterized protein</fullName>
    </submittedName>
</protein>
<feature type="region of interest" description="Disordered" evidence="1">
    <location>
        <begin position="1"/>
        <end position="42"/>
    </location>
</feature>
<sequence length="87" mass="8931">MSHAYAPAPAHANASAPAHVSHLHTPTPPPAHATEKAHANSGSTCVTPKWAMPLDIGPSHALPLCACGTPMHLLHCVEGSNHVTHAC</sequence>
<accession>A0A9Q3DTM8</accession>
<evidence type="ECO:0000313" key="2">
    <source>
        <dbReference type="EMBL" id="MBW0509069.1"/>
    </source>
</evidence>
<dbReference type="Proteomes" id="UP000765509">
    <property type="component" value="Unassembled WGS sequence"/>
</dbReference>
<evidence type="ECO:0000313" key="3">
    <source>
        <dbReference type="Proteomes" id="UP000765509"/>
    </source>
</evidence>
<organism evidence="2 3">
    <name type="scientific">Austropuccinia psidii MF-1</name>
    <dbReference type="NCBI Taxonomy" id="1389203"/>
    <lineage>
        <taxon>Eukaryota</taxon>
        <taxon>Fungi</taxon>
        <taxon>Dikarya</taxon>
        <taxon>Basidiomycota</taxon>
        <taxon>Pucciniomycotina</taxon>
        <taxon>Pucciniomycetes</taxon>
        <taxon>Pucciniales</taxon>
        <taxon>Sphaerophragmiaceae</taxon>
        <taxon>Austropuccinia</taxon>
    </lineage>
</organism>
<proteinExistence type="predicted"/>
<reference evidence="2" key="1">
    <citation type="submission" date="2021-03" db="EMBL/GenBank/DDBJ databases">
        <title>Draft genome sequence of rust myrtle Austropuccinia psidii MF-1, a brazilian biotype.</title>
        <authorList>
            <person name="Quecine M.C."/>
            <person name="Pachon D.M.R."/>
            <person name="Bonatelli M.L."/>
            <person name="Correr F.H."/>
            <person name="Franceschini L.M."/>
            <person name="Leite T.F."/>
            <person name="Margarido G.R.A."/>
            <person name="Almeida C.A."/>
            <person name="Ferrarezi J.A."/>
            <person name="Labate C.A."/>
        </authorList>
    </citation>
    <scope>NUCLEOTIDE SEQUENCE</scope>
    <source>
        <strain evidence="2">MF-1</strain>
    </source>
</reference>
<keyword evidence="3" id="KW-1185">Reference proteome</keyword>
<comment type="caution">
    <text evidence="2">The sequence shown here is derived from an EMBL/GenBank/DDBJ whole genome shotgun (WGS) entry which is preliminary data.</text>
</comment>